<proteinExistence type="predicted"/>
<evidence type="ECO:0000313" key="1">
    <source>
        <dbReference type="EMBL" id="GHC99961.1"/>
    </source>
</evidence>
<comment type="caution">
    <text evidence="1">The sequence shown here is derived from an EMBL/GenBank/DDBJ whole genome shotgun (WGS) entry which is preliminary data.</text>
</comment>
<dbReference type="InterPro" id="IPR007061">
    <property type="entry name" value="MST-like"/>
</dbReference>
<accession>A0ABQ3GC20</accession>
<dbReference type="Gene3D" id="1.20.120.450">
    <property type="entry name" value="dinb family like domain"/>
    <property type="match status" value="1"/>
</dbReference>
<dbReference type="SUPFAM" id="SSF109854">
    <property type="entry name" value="DinB/YfiT-like putative metalloenzymes"/>
    <property type="match status" value="1"/>
</dbReference>
<dbReference type="InterPro" id="IPR034660">
    <property type="entry name" value="DinB/YfiT-like"/>
</dbReference>
<keyword evidence="2" id="KW-1185">Reference proteome</keyword>
<dbReference type="Proteomes" id="UP000642819">
    <property type="component" value="Unassembled WGS sequence"/>
</dbReference>
<organism evidence="1 2">
    <name type="scientific">Zhihengliuella salsuginis</name>
    <dbReference type="NCBI Taxonomy" id="578222"/>
    <lineage>
        <taxon>Bacteria</taxon>
        <taxon>Bacillati</taxon>
        <taxon>Actinomycetota</taxon>
        <taxon>Actinomycetes</taxon>
        <taxon>Micrococcales</taxon>
        <taxon>Micrococcaceae</taxon>
        <taxon>Zhihengliuella</taxon>
    </lineage>
</organism>
<sequence>MEMLTRYLRDQRNALLWKLEGVGDYDSRRPMTGTGTNLLGLVKHVASMEIGYFGEVCGRPNAVEMPWLGDSAEDNDDMYATADESREWVVGLYRTAWADTDAAIAELGLEAEAVVPWWGERTRRTNVRRLIVHMIAETARHAGHADIIREQIDGFAGLYDGNGNLPDGERGWWDAYRAKVQAAADAFA</sequence>
<reference evidence="2" key="1">
    <citation type="journal article" date="2019" name="Int. J. Syst. Evol. Microbiol.">
        <title>The Global Catalogue of Microorganisms (GCM) 10K type strain sequencing project: providing services to taxonomists for standard genome sequencing and annotation.</title>
        <authorList>
            <consortium name="The Broad Institute Genomics Platform"/>
            <consortium name="The Broad Institute Genome Sequencing Center for Infectious Disease"/>
            <person name="Wu L."/>
            <person name="Ma J."/>
        </authorList>
    </citation>
    <scope>NUCLEOTIDE SEQUENCE [LARGE SCALE GENOMIC DNA]</scope>
    <source>
        <strain evidence="2">KCTC 19466</strain>
    </source>
</reference>
<gene>
    <name evidence="1" type="ORF">GCM10008096_02670</name>
</gene>
<protein>
    <recommendedName>
        <fullName evidence="3">DinB family protein</fullName>
    </recommendedName>
</protein>
<dbReference type="EMBL" id="BMXK01000001">
    <property type="protein sequence ID" value="GHC99961.1"/>
    <property type="molecule type" value="Genomic_DNA"/>
</dbReference>
<name>A0ABQ3GC20_9MICC</name>
<evidence type="ECO:0000313" key="2">
    <source>
        <dbReference type="Proteomes" id="UP000642819"/>
    </source>
</evidence>
<evidence type="ECO:0008006" key="3">
    <source>
        <dbReference type="Google" id="ProtNLM"/>
    </source>
</evidence>
<dbReference type="Pfam" id="PF04978">
    <property type="entry name" value="MST"/>
    <property type="match status" value="1"/>
</dbReference>